<dbReference type="Proteomes" id="UP001652264">
    <property type="component" value="Unassembled WGS sequence"/>
</dbReference>
<keyword evidence="2" id="KW-0472">Membrane</keyword>
<feature type="compositionally biased region" description="Low complexity" evidence="1">
    <location>
        <begin position="65"/>
        <end position="104"/>
    </location>
</feature>
<proteinExistence type="predicted"/>
<dbReference type="RefSeq" id="WP_141859979.1">
    <property type="nucleotide sequence ID" value="NZ_BMNV01000007.1"/>
</dbReference>
<organism evidence="3 4">
    <name type="scientific">Curtobacterium citreum</name>
    <dbReference type="NCBI Taxonomy" id="2036"/>
    <lineage>
        <taxon>Bacteria</taxon>
        <taxon>Bacillati</taxon>
        <taxon>Actinomycetota</taxon>
        <taxon>Actinomycetes</taxon>
        <taxon>Micrococcales</taxon>
        <taxon>Microbacteriaceae</taxon>
        <taxon>Curtobacterium</taxon>
    </lineage>
</organism>
<reference evidence="3 4" key="1">
    <citation type="submission" date="2022-08" db="EMBL/GenBank/DDBJ databases">
        <title>Taxonomy of Curtobacterium flaccumfaciens.</title>
        <authorList>
            <person name="Osdaghi E."/>
            <person name="Taghavi S.M."/>
            <person name="Hamidizade M."/>
            <person name="Abachi H."/>
            <person name="Fazliarab A."/>
            <person name="Baeyen S."/>
            <person name="Portier P."/>
            <person name="Van Vaerenbergh J."/>
            <person name="Jacques M.-A."/>
        </authorList>
    </citation>
    <scope>NUCLEOTIDE SEQUENCE [LARGE SCALE GENOMIC DNA]</scope>
    <source>
        <strain evidence="3 4">LMG8786T</strain>
    </source>
</reference>
<sequence length="261" mass="28004">MNTEPPEGDDLQRMLVSMKQHVLERATPRPARRRGRSGIVVGVVALLALGTATGAVALTLTQQDRPAAAPAQTQQPEPAPSATTPSSAPITGRPTPRPTSTPDTVASVPTDCRAIVPASDYDRLFGDAPLMQVFPDPGSPAANQIQAEKDSTRRDPLAGPTTLYCLWRDSQADITGLAVTLGTGTPEQMAELERTTFQGWSPTCDERDGIRTCRAVRSDPQYGTDWARTTYVRGDTWLVIDQSNFPTNGLLPAIVGEVWGD</sequence>
<keyword evidence="4" id="KW-1185">Reference proteome</keyword>
<feature type="transmembrane region" description="Helical" evidence="2">
    <location>
        <begin position="39"/>
        <end position="60"/>
    </location>
</feature>
<evidence type="ECO:0008006" key="5">
    <source>
        <dbReference type="Google" id="ProtNLM"/>
    </source>
</evidence>
<protein>
    <recommendedName>
        <fullName evidence="5">DUF3558 domain-containing protein</fullName>
    </recommendedName>
</protein>
<feature type="region of interest" description="Disordered" evidence="1">
    <location>
        <begin position="65"/>
        <end position="111"/>
    </location>
</feature>
<dbReference type="GeneID" id="95322786"/>
<gene>
    <name evidence="3" type="ORF">NYQ28_10600</name>
</gene>
<dbReference type="EMBL" id="JANVAD010000005">
    <property type="protein sequence ID" value="MCS6523013.1"/>
    <property type="molecule type" value="Genomic_DNA"/>
</dbReference>
<accession>A0ABT2HIQ5</accession>
<keyword evidence="2" id="KW-0812">Transmembrane</keyword>
<evidence type="ECO:0000313" key="4">
    <source>
        <dbReference type="Proteomes" id="UP001652264"/>
    </source>
</evidence>
<name>A0ABT2HIQ5_9MICO</name>
<evidence type="ECO:0000256" key="2">
    <source>
        <dbReference type="SAM" id="Phobius"/>
    </source>
</evidence>
<keyword evidence="2" id="KW-1133">Transmembrane helix</keyword>
<evidence type="ECO:0000313" key="3">
    <source>
        <dbReference type="EMBL" id="MCS6523013.1"/>
    </source>
</evidence>
<evidence type="ECO:0000256" key="1">
    <source>
        <dbReference type="SAM" id="MobiDB-lite"/>
    </source>
</evidence>
<comment type="caution">
    <text evidence="3">The sequence shown here is derived from an EMBL/GenBank/DDBJ whole genome shotgun (WGS) entry which is preliminary data.</text>
</comment>